<dbReference type="GO" id="GO:0016616">
    <property type="term" value="F:oxidoreductase activity, acting on the CH-OH group of donors, NAD or NADP as acceptor"/>
    <property type="evidence" value="ECO:0007669"/>
    <property type="project" value="TreeGrafter"/>
</dbReference>
<dbReference type="EMBL" id="OOIP01000022">
    <property type="protein sequence ID" value="SPO40783.1"/>
    <property type="molecule type" value="Genomic_DNA"/>
</dbReference>
<reference evidence="2 3" key="1">
    <citation type="submission" date="2018-03" db="EMBL/GenBank/DDBJ databases">
        <authorList>
            <person name="Guldener U."/>
        </authorList>
    </citation>
    <scope>NUCLEOTIDE SEQUENCE [LARGE SCALE GENOMIC DNA]</scope>
    <source>
        <strain evidence="2 3">DAOM196992</strain>
    </source>
</reference>
<dbReference type="OrthoDB" id="7289984at2759"/>
<dbReference type="InterPro" id="IPR020904">
    <property type="entry name" value="Sc_DH/Rdtase_CS"/>
</dbReference>
<evidence type="ECO:0000313" key="3">
    <source>
        <dbReference type="Proteomes" id="UP000323386"/>
    </source>
</evidence>
<keyword evidence="1" id="KW-0521">NADP</keyword>
<dbReference type="PRINTS" id="PR00081">
    <property type="entry name" value="GDHRDH"/>
</dbReference>
<dbReference type="CDD" id="cd05325">
    <property type="entry name" value="carb_red_sniffer_like_SDR_c"/>
    <property type="match status" value="1"/>
</dbReference>
<dbReference type="PROSITE" id="PS00061">
    <property type="entry name" value="ADH_SHORT"/>
    <property type="match status" value="1"/>
</dbReference>
<proteinExistence type="predicted"/>
<keyword evidence="3" id="KW-1185">Reference proteome</keyword>
<evidence type="ECO:0000256" key="1">
    <source>
        <dbReference type="ARBA" id="ARBA00022857"/>
    </source>
</evidence>
<protein>
    <submittedName>
        <fullName evidence="2">Uncharacterized protein</fullName>
    </submittedName>
</protein>
<evidence type="ECO:0000313" key="2">
    <source>
        <dbReference type="EMBL" id="SPO40783.1"/>
    </source>
</evidence>
<dbReference type="InterPro" id="IPR002347">
    <property type="entry name" value="SDR_fam"/>
</dbReference>
<name>A0A5C3F8J6_9BASI</name>
<dbReference type="SUPFAM" id="SSF51735">
    <property type="entry name" value="NAD(P)-binding Rossmann-fold domains"/>
    <property type="match status" value="1"/>
</dbReference>
<dbReference type="PANTHER" id="PTHR45458">
    <property type="entry name" value="SHORT-CHAIN DEHYDROGENASE/REDUCTASE SDR"/>
    <property type="match status" value="1"/>
</dbReference>
<sequence length="228" mass="24533">MSGSSETKTALILGASRGIGRALALDLKERGWNVIGSVRKLTEIPGVRIIQLDLNDEKSIQAASADFPPIDLLVVSGAIAGTENLLETSSEHLHHYLDTNVVGPHRAVQAFLPALRRGNKKQIVLISSMLGSNEIMFGRDMELFSGPYSITKAALNMMAVLLHNYLQKDGFTVIPIHPGWVDTDLGKLAGPGAMPISESVGGIAGVIEDLTPEKSAKFVNWKGEPMPW</sequence>
<dbReference type="Proteomes" id="UP000323386">
    <property type="component" value="Unassembled WGS sequence"/>
</dbReference>
<dbReference type="AlphaFoldDB" id="A0A5C3F8J6"/>
<dbReference type="InterPro" id="IPR036291">
    <property type="entry name" value="NAD(P)-bd_dom_sf"/>
</dbReference>
<dbReference type="PANTHER" id="PTHR45458:SF1">
    <property type="entry name" value="SHORT CHAIN DEHYDROGENASE"/>
    <property type="match status" value="1"/>
</dbReference>
<gene>
    <name evidence="2" type="ORF">PSFLO_06265</name>
</gene>
<dbReference type="Pfam" id="PF00106">
    <property type="entry name" value="adh_short"/>
    <property type="match status" value="1"/>
</dbReference>
<dbReference type="Gene3D" id="3.40.50.720">
    <property type="entry name" value="NAD(P)-binding Rossmann-like Domain"/>
    <property type="match status" value="1"/>
</dbReference>
<organism evidence="2 3">
    <name type="scientific">Pseudozyma flocculosa</name>
    <dbReference type="NCBI Taxonomy" id="84751"/>
    <lineage>
        <taxon>Eukaryota</taxon>
        <taxon>Fungi</taxon>
        <taxon>Dikarya</taxon>
        <taxon>Basidiomycota</taxon>
        <taxon>Ustilaginomycotina</taxon>
        <taxon>Ustilaginomycetes</taxon>
        <taxon>Ustilaginales</taxon>
        <taxon>Ustilaginaceae</taxon>
        <taxon>Pseudozyma</taxon>
    </lineage>
</organism>
<dbReference type="InterPro" id="IPR052184">
    <property type="entry name" value="SDR_enzymes"/>
</dbReference>
<accession>A0A5C3F8J6</accession>